<dbReference type="Proteomes" id="UP000218620">
    <property type="component" value="Unassembled WGS sequence"/>
</dbReference>
<dbReference type="EMBL" id="NRHA01000004">
    <property type="protein sequence ID" value="PCC55201.1"/>
    <property type="molecule type" value="Genomic_DNA"/>
</dbReference>
<evidence type="ECO:0000313" key="11">
    <source>
        <dbReference type="Proteomes" id="UP000283000"/>
    </source>
</evidence>
<reference evidence="10 11" key="2">
    <citation type="submission" date="2017-12" db="EMBL/GenBank/DDBJ databases">
        <authorList>
            <person name="Levesque S."/>
        </authorList>
    </citation>
    <scope>NUCLEOTIDE SEQUENCE [LARGE SCALE GENOMIC DNA]</scope>
    <source>
        <strain evidence="1 11">SMQ-1417</strain>
        <strain evidence="2 10">SMQ-1420</strain>
    </source>
</reference>
<accession>A0A2A3Z7I8</accession>
<evidence type="ECO:0000313" key="5">
    <source>
        <dbReference type="EMBL" id="PCC55201.1"/>
    </source>
</evidence>
<dbReference type="EMBL" id="NRGP01000007">
    <property type="protein sequence ID" value="PCC47441.1"/>
    <property type="molecule type" value="Genomic_DNA"/>
</dbReference>
<protein>
    <submittedName>
        <fullName evidence="4">Uncharacterized protein</fullName>
    </submittedName>
</protein>
<dbReference type="Proteomes" id="UP000282731">
    <property type="component" value="Chromosome"/>
</dbReference>
<evidence type="ECO:0000313" key="7">
    <source>
        <dbReference type="Proteomes" id="UP000217564"/>
    </source>
</evidence>
<dbReference type="AlphaFoldDB" id="A0A2A3Z7I8"/>
<evidence type="ECO:0000313" key="4">
    <source>
        <dbReference type="EMBL" id="PCC47441.1"/>
    </source>
</evidence>
<dbReference type="EMBL" id="RHFF01000006">
    <property type="protein sequence ID" value="TGD39193.1"/>
    <property type="molecule type" value="Genomic_DNA"/>
</dbReference>
<dbReference type="EMBL" id="CP025330">
    <property type="protein sequence ID" value="AZT94948.1"/>
    <property type="molecule type" value="Genomic_DNA"/>
</dbReference>
<sequence>MVILQTYCALTVQIPGKTHDREGLCQAAERLLVSIAASQAPIPQILGDCSLHPLVSLNTETYYWD</sequence>
<evidence type="ECO:0000313" key="2">
    <source>
        <dbReference type="EMBL" id="AZT98687.1"/>
    </source>
</evidence>
<dbReference type="Proteomes" id="UP000283000">
    <property type="component" value="Chromosome"/>
</dbReference>
<dbReference type="EMBL" id="CP025334">
    <property type="protein sequence ID" value="AZT98687.1"/>
    <property type="molecule type" value="Genomic_DNA"/>
</dbReference>
<dbReference type="Proteomes" id="UP000297736">
    <property type="component" value="Unassembled WGS sequence"/>
</dbReference>
<name>A0A2A3Z7I8_BREAU</name>
<dbReference type="EMBL" id="NRGQ01000009">
    <property type="protein sequence ID" value="PCC43111.1"/>
    <property type="molecule type" value="Genomic_DNA"/>
</dbReference>
<dbReference type="Proteomes" id="UP000217881">
    <property type="component" value="Unassembled WGS sequence"/>
</dbReference>
<dbReference type="Proteomes" id="UP000217564">
    <property type="component" value="Unassembled WGS sequence"/>
</dbReference>
<organism evidence="4 7">
    <name type="scientific">Brevibacterium aurantiacum</name>
    <dbReference type="NCBI Taxonomy" id="273384"/>
    <lineage>
        <taxon>Bacteria</taxon>
        <taxon>Bacillati</taxon>
        <taxon>Actinomycetota</taxon>
        <taxon>Actinomycetes</taxon>
        <taxon>Micrococcales</taxon>
        <taxon>Brevibacteriaceae</taxon>
        <taxon>Brevibacterium</taxon>
    </lineage>
</organism>
<evidence type="ECO:0000313" key="1">
    <source>
        <dbReference type="EMBL" id="AZT94948.1"/>
    </source>
</evidence>
<evidence type="ECO:0000313" key="8">
    <source>
        <dbReference type="Proteomes" id="UP000217881"/>
    </source>
</evidence>
<evidence type="ECO:0000313" key="12">
    <source>
        <dbReference type="Proteomes" id="UP000297736"/>
    </source>
</evidence>
<proteinExistence type="predicted"/>
<evidence type="ECO:0000313" key="3">
    <source>
        <dbReference type="EMBL" id="PCC43111.1"/>
    </source>
</evidence>
<reference evidence="10 11" key="4">
    <citation type="submission" date="2019-01" db="EMBL/GenBank/DDBJ databases">
        <title>Comparative genomic analysis of Brevibacterium aurantiacum sheds light on its evolution and its adaptation to smear-ripened cheeses.</title>
        <authorList>
            <person name="Moineau S."/>
        </authorList>
    </citation>
    <scope>NUCLEOTIDE SEQUENCE [LARGE SCALE GENOMIC DNA]</scope>
    <source>
        <strain evidence="1 11">SMQ-1417</strain>
        <strain evidence="2 10">SMQ-1420</strain>
    </source>
</reference>
<evidence type="ECO:0000313" key="10">
    <source>
        <dbReference type="Proteomes" id="UP000282731"/>
    </source>
</evidence>
<evidence type="ECO:0000313" key="9">
    <source>
        <dbReference type="Proteomes" id="UP000218620"/>
    </source>
</evidence>
<reference evidence="7 8" key="1">
    <citation type="journal article" date="2017" name="Elife">
        <title>Extensive horizontal gene transfer in cheese-associated bacteria.</title>
        <authorList>
            <person name="Bonham K.S."/>
            <person name="Wolfe B.E."/>
            <person name="Dutton R.J."/>
        </authorList>
    </citation>
    <scope>NUCLEOTIDE SEQUENCE [LARGE SCALE GENOMIC DNA]</scope>
    <source>
        <strain evidence="5 8">738_8</strain>
        <strain evidence="4 7">947_7</strain>
        <strain evidence="3 9">962_8</strain>
    </source>
</reference>
<evidence type="ECO:0000313" key="6">
    <source>
        <dbReference type="EMBL" id="TGD39193.1"/>
    </source>
</evidence>
<reference evidence="6 12" key="3">
    <citation type="submission" date="2018-10" db="EMBL/GenBank/DDBJ databases">
        <title>Brevibacterium genomes from Austrain hard cheese rinds.</title>
        <authorList>
            <person name="Anast J.M."/>
            <person name="Dzieciol M."/>
            <person name="Schultz D.L."/>
            <person name="Mann E."/>
            <person name="Wagner M."/>
            <person name="Schmitz-Esser S."/>
        </authorList>
    </citation>
    <scope>NUCLEOTIDE SEQUENCE [LARGE SCALE GENOMIC DNA]</scope>
    <source>
        <strain evidence="6 12">L261</strain>
    </source>
</reference>
<gene>
    <name evidence="5" type="ORF">CIK59_02580</name>
    <name evidence="4" type="ORF">CIK64_04720</name>
    <name evidence="3" type="ORF">CIK65_09540</name>
    <name evidence="1" type="ORF">CXR23_18865</name>
    <name evidence="2" type="ORF">CXR27_18090</name>
    <name evidence="6" type="ORF">EB834_07495</name>
</gene>